<evidence type="ECO:0000313" key="1">
    <source>
        <dbReference type="EMBL" id="MPD05725.1"/>
    </source>
</evidence>
<accession>A0A5B7KM34</accession>
<proteinExistence type="predicted"/>
<dbReference type="EMBL" id="VSRR010147425">
    <property type="protein sequence ID" value="MPD05725.1"/>
    <property type="molecule type" value="Genomic_DNA"/>
</dbReference>
<reference evidence="1 2" key="1">
    <citation type="submission" date="2019-05" db="EMBL/GenBank/DDBJ databases">
        <title>Another draft genome of Portunus trituberculatus and its Hox gene families provides insights of decapod evolution.</title>
        <authorList>
            <person name="Jeong J.-H."/>
            <person name="Song I."/>
            <person name="Kim S."/>
            <person name="Choi T."/>
            <person name="Kim D."/>
            <person name="Ryu S."/>
            <person name="Kim W."/>
        </authorList>
    </citation>
    <scope>NUCLEOTIDE SEQUENCE [LARGE SCALE GENOMIC DNA]</scope>
    <source>
        <tissue evidence="1">Muscle</tissue>
    </source>
</reference>
<keyword evidence="2" id="KW-1185">Reference proteome</keyword>
<comment type="caution">
    <text evidence="1">The sequence shown here is derived from an EMBL/GenBank/DDBJ whole genome shotgun (WGS) entry which is preliminary data.</text>
</comment>
<gene>
    <name evidence="1" type="ORF">E2C01_101485</name>
</gene>
<evidence type="ECO:0000313" key="2">
    <source>
        <dbReference type="Proteomes" id="UP000324222"/>
    </source>
</evidence>
<dbReference type="AlphaFoldDB" id="A0A5B7KM34"/>
<sequence>MTLDGRWMSLDQAHRWYTVMVRGRMHLNAQCLRDGKRRACPLTYCEHAEYEP</sequence>
<dbReference type="Proteomes" id="UP000324222">
    <property type="component" value="Unassembled WGS sequence"/>
</dbReference>
<protein>
    <submittedName>
        <fullName evidence="1">Uncharacterized protein</fullName>
    </submittedName>
</protein>
<organism evidence="1 2">
    <name type="scientific">Portunus trituberculatus</name>
    <name type="common">Swimming crab</name>
    <name type="synonym">Neptunus trituberculatus</name>
    <dbReference type="NCBI Taxonomy" id="210409"/>
    <lineage>
        <taxon>Eukaryota</taxon>
        <taxon>Metazoa</taxon>
        <taxon>Ecdysozoa</taxon>
        <taxon>Arthropoda</taxon>
        <taxon>Crustacea</taxon>
        <taxon>Multicrustacea</taxon>
        <taxon>Malacostraca</taxon>
        <taxon>Eumalacostraca</taxon>
        <taxon>Eucarida</taxon>
        <taxon>Decapoda</taxon>
        <taxon>Pleocyemata</taxon>
        <taxon>Brachyura</taxon>
        <taxon>Eubrachyura</taxon>
        <taxon>Portunoidea</taxon>
        <taxon>Portunidae</taxon>
        <taxon>Portuninae</taxon>
        <taxon>Portunus</taxon>
    </lineage>
</organism>
<name>A0A5B7KM34_PORTR</name>